<name>A0A2G1VNN4_9FLAO</name>
<dbReference type="InterPro" id="IPR029442">
    <property type="entry name" value="GyrI-like"/>
</dbReference>
<feature type="domain" description="GyrI-like small molecule binding" evidence="1">
    <location>
        <begin position="186"/>
        <end position="296"/>
    </location>
</feature>
<comment type="caution">
    <text evidence="2">The sequence shown here is derived from an EMBL/GenBank/DDBJ whole genome shotgun (WGS) entry which is preliminary data.</text>
</comment>
<evidence type="ECO:0000313" key="3">
    <source>
        <dbReference type="Proteomes" id="UP000229433"/>
    </source>
</evidence>
<keyword evidence="3" id="KW-1185">Reference proteome</keyword>
<gene>
    <name evidence="2" type="ORF">CJ305_15645</name>
</gene>
<protein>
    <submittedName>
        <fullName evidence="2">Transcriptional regulator</fullName>
    </submittedName>
</protein>
<dbReference type="Gene3D" id="3.20.80.10">
    <property type="entry name" value="Regulatory factor, effector binding domain"/>
    <property type="match status" value="1"/>
</dbReference>
<dbReference type="RefSeq" id="WP_099647235.1">
    <property type="nucleotide sequence ID" value="NZ_KZ319297.1"/>
</dbReference>
<evidence type="ECO:0000313" key="2">
    <source>
        <dbReference type="EMBL" id="PHQ28372.1"/>
    </source>
</evidence>
<evidence type="ECO:0000259" key="1">
    <source>
        <dbReference type="Pfam" id="PF06445"/>
    </source>
</evidence>
<sequence length="304" mass="34650">MIKKIGFVVITLLLVALAWYLFVKPSDYIINFKVKTTPGTVVQSVKTWNSNLSASTITEQHGTSAIVQERQFGDSTVTYTYHAYAINDSITKVSVGVKDAEHSLKNRLTVPFANTLFKERSTANVMEFFEALNEHLKQIKIEITGIEKTPSTYCAYIPLKSMQEAKALGMMRNYGYIGDVLVRNNVEMNGPPFVEVTEWNQETDSISYNFCFPIIRSENLPITDDIKYKRLFEKEAIHAVYNGNYITSDRAWYALLAYAKQNNIEVDAKPLEVFFNNPNMGGNELEWKADIYMPLKQESPVQMD</sequence>
<dbReference type="SUPFAM" id="SSF55136">
    <property type="entry name" value="Probable bacterial effector-binding domain"/>
    <property type="match status" value="1"/>
</dbReference>
<dbReference type="Proteomes" id="UP000229433">
    <property type="component" value="Unassembled WGS sequence"/>
</dbReference>
<dbReference type="InterPro" id="IPR011256">
    <property type="entry name" value="Reg_factor_effector_dom_sf"/>
</dbReference>
<organism evidence="2 3">
    <name type="scientific">Leeuwenhoekiella nanhaiensis</name>
    <dbReference type="NCBI Taxonomy" id="1655491"/>
    <lineage>
        <taxon>Bacteria</taxon>
        <taxon>Pseudomonadati</taxon>
        <taxon>Bacteroidota</taxon>
        <taxon>Flavobacteriia</taxon>
        <taxon>Flavobacteriales</taxon>
        <taxon>Flavobacteriaceae</taxon>
        <taxon>Leeuwenhoekiella</taxon>
    </lineage>
</organism>
<accession>A0A2G1VNN4</accession>
<reference evidence="2 3" key="1">
    <citation type="submission" date="2017-08" db="EMBL/GenBank/DDBJ databases">
        <title>The whole genome shortgun sequences of strain Leeuwenhoekiella nanhaiensis G18 from the South China Sea.</title>
        <authorList>
            <person name="Liu Q."/>
        </authorList>
    </citation>
    <scope>NUCLEOTIDE SEQUENCE [LARGE SCALE GENOMIC DNA]</scope>
    <source>
        <strain evidence="2 3">G18</strain>
    </source>
</reference>
<dbReference type="AlphaFoldDB" id="A0A2G1VNN4"/>
<dbReference type="Pfam" id="PF06445">
    <property type="entry name" value="GyrI-like"/>
    <property type="match status" value="1"/>
</dbReference>
<dbReference type="EMBL" id="NQXA01000015">
    <property type="protein sequence ID" value="PHQ28372.1"/>
    <property type="molecule type" value="Genomic_DNA"/>
</dbReference>
<proteinExistence type="predicted"/>
<dbReference type="OrthoDB" id="1421367at2"/>